<dbReference type="EMBL" id="JASNWA010000010">
    <property type="protein sequence ID" value="KAK3167881.1"/>
    <property type="molecule type" value="Genomic_DNA"/>
</dbReference>
<feature type="region of interest" description="Disordered" evidence="1">
    <location>
        <begin position="1"/>
        <end position="38"/>
    </location>
</feature>
<dbReference type="AlphaFoldDB" id="A0AAD9YXP4"/>
<feature type="compositionally biased region" description="Low complexity" evidence="1">
    <location>
        <begin position="24"/>
        <end position="35"/>
    </location>
</feature>
<sequence length="238" mass="26250">MADSVPASDTKAGEAEAEAEVEAKTAASSATTLSSYQRGDPANSTLCVHQQLSLTNATAPRFPEFVFVIGERKFINPPPGNRHWGVSKSVKLRSWNTALFGGGNPFAQSVCSLFATSKIVYLEAIPVFFRLKECIRLRRLSIELTRFTNNIARYPHCPAKPLGIRELLKLRGIRELEVNNAMPNSPTWFAWLHSSVLAFENAIQVLKEPRTKAQLTRPDEKDHAQGELVFGKVDASAA</sequence>
<evidence type="ECO:0000313" key="2">
    <source>
        <dbReference type="EMBL" id="KAK3167881.1"/>
    </source>
</evidence>
<keyword evidence="3" id="KW-1185">Reference proteome</keyword>
<reference evidence="2" key="1">
    <citation type="submission" date="2022-11" db="EMBL/GenBank/DDBJ databases">
        <title>Chromosomal genome sequence assembly and mating type (MAT) locus characterization of the leprose asexual lichenized fungus Lepraria neglecta (Nyl.) Erichsen.</title>
        <authorList>
            <person name="Allen J.L."/>
            <person name="Pfeffer B."/>
        </authorList>
    </citation>
    <scope>NUCLEOTIDE SEQUENCE</scope>
    <source>
        <strain evidence="2">Allen 5258</strain>
    </source>
</reference>
<proteinExistence type="predicted"/>
<name>A0AAD9YXP4_9LECA</name>
<organism evidence="2 3">
    <name type="scientific">Lepraria neglecta</name>
    <dbReference type="NCBI Taxonomy" id="209136"/>
    <lineage>
        <taxon>Eukaryota</taxon>
        <taxon>Fungi</taxon>
        <taxon>Dikarya</taxon>
        <taxon>Ascomycota</taxon>
        <taxon>Pezizomycotina</taxon>
        <taxon>Lecanoromycetes</taxon>
        <taxon>OSLEUM clade</taxon>
        <taxon>Lecanoromycetidae</taxon>
        <taxon>Lecanorales</taxon>
        <taxon>Lecanorineae</taxon>
        <taxon>Stereocaulaceae</taxon>
        <taxon>Lepraria</taxon>
    </lineage>
</organism>
<accession>A0AAD9YXP4</accession>
<evidence type="ECO:0000256" key="1">
    <source>
        <dbReference type="SAM" id="MobiDB-lite"/>
    </source>
</evidence>
<dbReference type="Proteomes" id="UP001276659">
    <property type="component" value="Unassembled WGS sequence"/>
</dbReference>
<comment type="caution">
    <text evidence="2">The sequence shown here is derived from an EMBL/GenBank/DDBJ whole genome shotgun (WGS) entry which is preliminary data.</text>
</comment>
<evidence type="ECO:0000313" key="3">
    <source>
        <dbReference type="Proteomes" id="UP001276659"/>
    </source>
</evidence>
<gene>
    <name evidence="2" type="ORF">OEA41_004327</name>
</gene>
<protein>
    <submittedName>
        <fullName evidence="2">Uncharacterized protein</fullName>
    </submittedName>
</protein>